<dbReference type="Pfam" id="PF14215">
    <property type="entry name" value="bHLH-MYC_N"/>
    <property type="match status" value="1"/>
</dbReference>
<evidence type="ECO:0000256" key="5">
    <source>
        <dbReference type="ARBA" id="ARBA00023242"/>
    </source>
</evidence>
<dbReference type="InterPro" id="IPR025610">
    <property type="entry name" value="MYC/MYB_N"/>
</dbReference>
<gene>
    <name evidence="8" type="ORF">ILEXP_LOCUS27550</name>
</gene>
<evidence type="ECO:0000256" key="1">
    <source>
        <dbReference type="ARBA" id="ARBA00004123"/>
    </source>
</evidence>
<dbReference type="PANTHER" id="PTHR46266:SF3">
    <property type="entry name" value="TRANSCRIPTION FACTOR EGL1"/>
    <property type="match status" value="1"/>
</dbReference>
<dbReference type="EMBL" id="CAUOFW020003262">
    <property type="protein sequence ID" value="CAK9158885.1"/>
    <property type="molecule type" value="Genomic_DNA"/>
</dbReference>
<dbReference type="Pfam" id="PF22754">
    <property type="entry name" value="bHLH-TF_ACT-like_plant"/>
    <property type="match status" value="1"/>
</dbReference>
<dbReference type="SUPFAM" id="SSF47459">
    <property type="entry name" value="HLH, helix-loop-helix DNA-binding domain"/>
    <property type="match status" value="1"/>
</dbReference>
<keyword evidence="2" id="KW-0805">Transcription regulation</keyword>
<protein>
    <recommendedName>
        <fullName evidence="7">BHLH domain-containing protein</fullName>
    </recommendedName>
</protein>
<evidence type="ECO:0000256" key="2">
    <source>
        <dbReference type="ARBA" id="ARBA00023015"/>
    </source>
</evidence>
<accession>A0ABC8SP35</accession>
<dbReference type="PROSITE" id="PS50888">
    <property type="entry name" value="BHLH"/>
    <property type="match status" value="1"/>
</dbReference>
<dbReference type="AlphaFoldDB" id="A0ABC8SP35"/>
<dbReference type="Gene3D" id="4.10.280.10">
    <property type="entry name" value="Helix-loop-helix DNA-binding domain"/>
    <property type="match status" value="1"/>
</dbReference>
<keyword evidence="5" id="KW-0539">Nucleus</keyword>
<feature type="compositionally biased region" description="Basic residues" evidence="6">
    <location>
        <begin position="531"/>
        <end position="542"/>
    </location>
</feature>
<dbReference type="Pfam" id="PF00010">
    <property type="entry name" value="HLH"/>
    <property type="match status" value="1"/>
</dbReference>
<feature type="domain" description="BHLH" evidence="7">
    <location>
        <begin position="440"/>
        <end position="489"/>
    </location>
</feature>
<keyword evidence="4" id="KW-0804">Transcription</keyword>
<dbReference type="GO" id="GO:0005634">
    <property type="term" value="C:nucleus"/>
    <property type="evidence" value="ECO:0007669"/>
    <property type="project" value="UniProtKB-SubCell"/>
</dbReference>
<comment type="caution">
    <text evidence="8">The sequence shown here is derived from an EMBL/GenBank/DDBJ whole genome shotgun (WGS) entry which is preliminary data.</text>
</comment>
<comment type="subcellular location">
    <subcellularLocation>
        <location evidence="1">Nucleus</location>
    </subcellularLocation>
</comment>
<dbReference type="PANTHER" id="PTHR46266">
    <property type="entry name" value="TRANSCRIPTION FACTOR TT8"/>
    <property type="match status" value="1"/>
</dbReference>
<reference evidence="8 9" key="1">
    <citation type="submission" date="2024-02" db="EMBL/GenBank/DDBJ databases">
        <authorList>
            <person name="Vignale AGUSTIN F."/>
            <person name="Sosa J E."/>
            <person name="Modenutti C."/>
        </authorList>
    </citation>
    <scope>NUCLEOTIDE SEQUENCE [LARGE SCALE GENOMIC DNA]</scope>
</reference>
<keyword evidence="9" id="KW-1185">Reference proteome</keyword>
<evidence type="ECO:0000256" key="4">
    <source>
        <dbReference type="ARBA" id="ARBA00023163"/>
    </source>
</evidence>
<keyword evidence="3" id="KW-0010">Activator</keyword>
<evidence type="ECO:0000256" key="3">
    <source>
        <dbReference type="ARBA" id="ARBA00023159"/>
    </source>
</evidence>
<dbReference type="GO" id="GO:0080090">
    <property type="term" value="P:regulation of primary metabolic process"/>
    <property type="evidence" value="ECO:0007669"/>
    <property type="project" value="UniProtKB-ARBA"/>
</dbReference>
<evidence type="ECO:0000313" key="9">
    <source>
        <dbReference type="Proteomes" id="UP001642360"/>
    </source>
</evidence>
<dbReference type="InterPro" id="IPR054502">
    <property type="entry name" value="bHLH-TF_ACT-like_plant"/>
</dbReference>
<proteinExistence type="predicted"/>
<organism evidence="8 9">
    <name type="scientific">Ilex paraguariensis</name>
    <name type="common">yerba mate</name>
    <dbReference type="NCBI Taxonomy" id="185542"/>
    <lineage>
        <taxon>Eukaryota</taxon>
        <taxon>Viridiplantae</taxon>
        <taxon>Streptophyta</taxon>
        <taxon>Embryophyta</taxon>
        <taxon>Tracheophyta</taxon>
        <taxon>Spermatophyta</taxon>
        <taxon>Magnoliopsida</taxon>
        <taxon>eudicotyledons</taxon>
        <taxon>Gunneridae</taxon>
        <taxon>Pentapetalae</taxon>
        <taxon>asterids</taxon>
        <taxon>campanulids</taxon>
        <taxon>Aquifoliales</taxon>
        <taxon>Aquifoliaceae</taxon>
        <taxon>Ilex</taxon>
    </lineage>
</organism>
<evidence type="ECO:0000259" key="7">
    <source>
        <dbReference type="PROSITE" id="PS50888"/>
    </source>
</evidence>
<sequence length="643" mass="72502">MATEQLNEDGVPQNLRKQLAFAVKSIQWSYAIFWSISSRQPGVLEWGDGYYNGDIKTRKTVQAVETNADQRTEQLRELYECLSAAETNPQTKRPSAALSPEDLSDTEWYFLVCMSFVFNIGQRLPGKALETNQTVWLCNAHNAESKVFSRSLLAKSASIQTVVCFPHVGGVIELGVTELVLDDPNLVQHIKTYFLETPCPILTNMSEYDSRQKLYNCVSANARTTEDFPHANLDDFLDTTPKPVVECEEVYTCSLNYSSNGFQPNRPAEESYMVDVINGGTSQVQSRQFMDDEISNSAHSSMNSSDCISQTFVKPEKGVPLSDGEKVNHESNWAKLASFDSRNGIHYQSILSTILKCSHQLILGRPWLQNCNKGSSFVGWKEEVEPSTQMPRSEAPQKLLKKVLFEVARRKEMTMHGDCLAKSREDNDQSGRLWRPEADDIDVNHVLSEGRRSEKENERFLLLGSLVPSTGKVGKESILDDTIKYLKELKRRVEELESCQEVEAVEERRRRKSHDHAVERTSDNYGNKKIGNSKKPLKHKRKVCDADEMEPESHRVPLSESSTDDDVTVSVIKHDVLIKMKCAWRESLLLEILDTINNLNLDSHTVQSSNIDGILSLTIKSKLTGSAIASTEMIKQALQRIIG</sequence>
<feature type="region of interest" description="Disordered" evidence="6">
    <location>
        <begin position="507"/>
        <end position="561"/>
    </location>
</feature>
<name>A0ABC8SP35_9AQUA</name>
<evidence type="ECO:0000313" key="8">
    <source>
        <dbReference type="EMBL" id="CAK9158885.1"/>
    </source>
</evidence>
<dbReference type="InterPro" id="IPR011598">
    <property type="entry name" value="bHLH_dom"/>
</dbReference>
<evidence type="ECO:0000256" key="6">
    <source>
        <dbReference type="SAM" id="MobiDB-lite"/>
    </source>
</evidence>
<dbReference type="InterPro" id="IPR036638">
    <property type="entry name" value="HLH_DNA-bd_sf"/>
</dbReference>
<dbReference type="Proteomes" id="UP001642360">
    <property type="component" value="Unassembled WGS sequence"/>
</dbReference>
<dbReference type="SMART" id="SM00353">
    <property type="entry name" value="HLH"/>
    <property type="match status" value="1"/>
</dbReference>